<gene>
    <name evidence="2" type="primary">smrA</name>
    <name evidence="2" type="ORF">CKSOR_00502</name>
</gene>
<dbReference type="GO" id="GO:0004519">
    <property type="term" value="F:endonuclease activity"/>
    <property type="evidence" value="ECO:0007669"/>
    <property type="project" value="UniProtKB-KW"/>
</dbReference>
<dbReference type="SMART" id="SM00463">
    <property type="entry name" value="SMR"/>
    <property type="match status" value="1"/>
</dbReference>
<keyword evidence="2" id="KW-0255">Endonuclease</keyword>
<dbReference type="PANTHER" id="PTHR35562">
    <property type="entry name" value="DNA ENDONUCLEASE SMRA-RELATED"/>
    <property type="match status" value="1"/>
</dbReference>
<proteinExistence type="predicted"/>
<dbReference type="PANTHER" id="PTHR35562:SF2">
    <property type="entry name" value="DNA ENDONUCLEASE SMRA-RELATED"/>
    <property type="match status" value="1"/>
</dbReference>
<name>A0A3S7JAA5_9PROT</name>
<feature type="domain" description="Smr" evidence="1">
    <location>
        <begin position="111"/>
        <end position="192"/>
    </location>
</feature>
<dbReference type="Pfam" id="PF01713">
    <property type="entry name" value="Smr"/>
    <property type="match status" value="1"/>
</dbReference>
<dbReference type="InterPro" id="IPR002625">
    <property type="entry name" value="Smr_dom"/>
</dbReference>
<keyword evidence="2" id="KW-0378">Hydrolase</keyword>
<protein>
    <submittedName>
        <fullName evidence="2">Putative DNA endonuclease SmrA</fullName>
        <ecNumber evidence="2">3.1.-.-</ecNumber>
    </submittedName>
</protein>
<dbReference type="EC" id="3.1.-.-" evidence="2"/>
<organism evidence="2 3">
    <name type="scientific">Candidatus Kinetoplastidibacterium kentomonadis</name>
    <dbReference type="NCBI Taxonomy" id="1576550"/>
    <lineage>
        <taxon>Bacteria</taxon>
        <taxon>Pseudomonadati</taxon>
        <taxon>Pseudomonadota</taxon>
        <taxon>Betaproteobacteria</taxon>
        <taxon>Candidatus Kinetoplastidibacterium</taxon>
    </lineage>
</organism>
<dbReference type="Proteomes" id="UP000266796">
    <property type="component" value="Chromosome"/>
</dbReference>
<evidence type="ECO:0000259" key="1">
    <source>
        <dbReference type="PROSITE" id="PS50828"/>
    </source>
</evidence>
<dbReference type="SUPFAM" id="SSF160443">
    <property type="entry name" value="SMR domain-like"/>
    <property type="match status" value="1"/>
</dbReference>
<dbReference type="InterPro" id="IPR036063">
    <property type="entry name" value="Smr_dom_sf"/>
</dbReference>
<evidence type="ECO:0000313" key="2">
    <source>
        <dbReference type="EMBL" id="AWD32610.1"/>
    </source>
</evidence>
<dbReference type="GO" id="GO:0016787">
    <property type="term" value="F:hydrolase activity"/>
    <property type="evidence" value="ECO:0007669"/>
    <property type="project" value="UniProtKB-KW"/>
</dbReference>
<dbReference type="OrthoDB" id="9808881at2"/>
<dbReference type="KEGG" id="kso:CKSOR_00502"/>
<keyword evidence="3" id="KW-1185">Reference proteome</keyword>
<dbReference type="RefSeq" id="WP_108674014.1">
    <property type="nucleotide sequence ID" value="NZ_CP025628.1"/>
</dbReference>
<dbReference type="EMBL" id="CP025628">
    <property type="protein sequence ID" value="AWD32610.1"/>
    <property type="molecule type" value="Genomic_DNA"/>
</dbReference>
<accession>A0A3S7JAA5</accession>
<dbReference type="AlphaFoldDB" id="A0A3S7JAA5"/>
<keyword evidence="2" id="KW-0540">Nuclease</keyword>
<sequence>MKVNNLLDKKINNTILDDYKNIDKMSNLVGSVIPLKPKFKEYLIKHNSKNKKNIQINDLDSNNINHYYDNISDEVGISHLLSEEGDYIRQKDSKDLLKKLKKSFWKIQNTLDLHGMYKQESKQAVIKFLKLSYQDRLRCIKIIHGKGYGSYYMKPVLKNMVKVWLIQIEEVQAFSSASKFEGGDGSLIVLLKKWSENF</sequence>
<dbReference type="Gene3D" id="3.30.1370.110">
    <property type="match status" value="1"/>
</dbReference>
<dbReference type="PROSITE" id="PS50828">
    <property type="entry name" value="SMR"/>
    <property type="match status" value="1"/>
</dbReference>
<reference evidence="2 3" key="1">
    <citation type="journal article" date="2018" name="Parasitology">
        <title>The reduced genome of Candidatus Kinetoplastibacterium sorsogonicusi, the endosymbiont of Kentomonas sorsogonicus (Trypanosomatidae): loss of the haem-synthesis pathway.</title>
        <authorList>
            <person name="Silva F.M."/>
            <person name="Kostygov A.Y."/>
            <person name="Spodareva V.V."/>
            <person name="Butenko A."/>
            <person name="Tossou R."/>
            <person name="Lukes J."/>
            <person name="Yurchenko V."/>
            <person name="Alves J.M.P."/>
        </authorList>
    </citation>
    <scope>NUCLEOTIDE SEQUENCE [LARGE SCALE GENOMIC DNA]</scope>
    <source>
        <strain evidence="2 3">MF-08</strain>
    </source>
</reference>
<evidence type="ECO:0000313" key="3">
    <source>
        <dbReference type="Proteomes" id="UP000266796"/>
    </source>
</evidence>